<keyword evidence="4" id="KW-0238">DNA-binding</keyword>
<dbReference type="EMBL" id="SNUZ01000013">
    <property type="protein sequence ID" value="MCL3788247.1"/>
    <property type="molecule type" value="Genomic_DNA"/>
</dbReference>
<dbReference type="CDD" id="cd01189">
    <property type="entry name" value="INT_ICEBs1_C_like"/>
    <property type="match status" value="1"/>
</dbReference>
<dbReference type="Pfam" id="PF14659">
    <property type="entry name" value="Phage_int_SAM_3"/>
    <property type="match status" value="1"/>
</dbReference>
<dbReference type="InterPro" id="IPR013762">
    <property type="entry name" value="Integrase-like_cat_sf"/>
</dbReference>
<comment type="function">
    <text evidence="1">Site-specific tyrosine recombinase, which acts by catalyzing the cutting and rejoining of the recombining DNA molecules.</text>
</comment>
<dbReference type="InterPro" id="IPR011010">
    <property type="entry name" value="DNA_brk_join_enz"/>
</dbReference>
<dbReference type="Gene3D" id="1.10.150.130">
    <property type="match status" value="1"/>
</dbReference>
<evidence type="ECO:0000256" key="2">
    <source>
        <dbReference type="ARBA" id="ARBA00008857"/>
    </source>
</evidence>
<dbReference type="InterPro" id="IPR002104">
    <property type="entry name" value="Integrase_catalytic"/>
</dbReference>
<dbReference type="InterPro" id="IPR010998">
    <property type="entry name" value="Integrase_recombinase_N"/>
</dbReference>
<keyword evidence="8" id="KW-1185">Reference proteome</keyword>
<accession>A0ABT0NK05</accession>
<dbReference type="PANTHER" id="PTHR30349">
    <property type="entry name" value="PHAGE INTEGRASE-RELATED"/>
    <property type="match status" value="1"/>
</dbReference>
<gene>
    <name evidence="7" type="ORF">E2N93_09595</name>
</gene>
<dbReference type="PROSITE" id="PS51898">
    <property type="entry name" value="TYR_RECOMBINASE"/>
    <property type="match status" value="1"/>
</dbReference>
<dbReference type="SUPFAM" id="SSF56349">
    <property type="entry name" value="DNA breaking-rejoining enzymes"/>
    <property type="match status" value="1"/>
</dbReference>
<evidence type="ECO:0000313" key="7">
    <source>
        <dbReference type="EMBL" id="MCL3788247.1"/>
    </source>
</evidence>
<evidence type="ECO:0000256" key="1">
    <source>
        <dbReference type="ARBA" id="ARBA00003283"/>
    </source>
</evidence>
<sequence length="404" mass="46193">MQKQLLTNGNAFKRTDGRWGGVVWYKDEKGERKRKSFSGTTKAEVNKKMTDYITKFEEEIIDAIEGNKTVKDSLLNYLQVFKYPNVERVTYDRNEQIYKNQIVPHMGKLIVSNITGADIKRLISTLTDKGYSFSTVKQTYNLLNEYFDYLMREEFIKKNPMNAVPTIKKSNYLAKQNKEVLPVCETITVFTDEEIEKFKAEAYKKYPSGKPKHNQASAYILMLNTGLRTAEALGLINSDIDLEKKVMHIQRGVKEAQKRDGTERKSGREIIVGKLKTASSKRIVPLNETAIQAIIELRNERYFGEDAPLIPDADGNFTRPLNLRKRFYSILDAAGIEKKGLHSLRHTFATKLVTGVRAEDGTVKALTPRQVADLLGHTTSEITEMYYVKRNTDMLMGVTDDFEL</sequence>
<dbReference type="Proteomes" id="UP001056693">
    <property type="component" value="Unassembled WGS sequence"/>
</dbReference>
<proteinExistence type="inferred from homology"/>
<keyword evidence="3" id="KW-0229">DNA integration</keyword>
<dbReference type="Pfam" id="PF00589">
    <property type="entry name" value="Phage_integrase"/>
    <property type="match status" value="1"/>
</dbReference>
<evidence type="ECO:0000256" key="3">
    <source>
        <dbReference type="ARBA" id="ARBA00022908"/>
    </source>
</evidence>
<evidence type="ECO:0000259" key="6">
    <source>
        <dbReference type="PROSITE" id="PS51898"/>
    </source>
</evidence>
<dbReference type="InterPro" id="IPR004107">
    <property type="entry name" value="Integrase_SAM-like_N"/>
</dbReference>
<organism evidence="7 8">
    <name type="scientific">Ruminococcus bromii</name>
    <dbReference type="NCBI Taxonomy" id="40518"/>
    <lineage>
        <taxon>Bacteria</taxon>
        <taxon>Bacillati</taxon>
        <taxon>Bacillota</taxon>
        <taxon>Clostridia</taxon>
        <taxon>Eubacteriales</taxon>
        <taxon>Oscillospiraceae</taxon>
        <taxon>Ruminococcus</taxon>
    </lineage>
</organism>
<name>A0ABT0NK05_9FIRM</name>
<dbReference type="Gene3D" id="1.10.443.10">
    <property type="entry name" value="Intergrase catalytic core"/>
    <property type="match status" value="1"/>
</dbReference>
<protein>
    <submittedName>
        <fullName evidence="7">Site-specific integrase</fullName>
    </submittedName>
</protein>
<evidence type="ECO:0000256" key="4">
    <source>
        <dbReference type="ARBA" id="ARBA00023125"/>
    </source>
</evidence>
<feature type="domain" description="Tyr recombinase" evidence="6">
    <location>
        <begin position="185"/>
        <end position="400"/>
    </location>
</feature>
<dbReference type="InterPro" id="IPR050090">
    <property type="entry name" value="Tyrosine_recombinase_XerCD"/>
</dbReference>
<evidence type="ECO:0000256" key="5">
    <source>
        <dbReference type="ARBA" id="ARBA00023172"/>
    </source>
</evidence>
<reference evidence="7 8" key="1">
    <citation type="submission" date="2019-03" db="EMBL/GenBank/DDBJ databases">
        <authorList>
            <person name="Molinero N."/>
            <person name="Sanchez B."/>
            <person name="Walker A."/>
            <person name="Duncan S."/>
            <person name="Delgado S."/>
            <person name="Margolles A."/>
        </authorList>
    </citation>
    <scope>NUCLEOTIDE SEQUENCE [LARGE SCALE GENOMIC DNA]</scope>
    <source>
        <strain evidence="7 8">IPLA60002</strain>
    </source>
</reference>
<comment type="caution">
    <text evidence="7">The sequence shown here is derived from an EMBL/GenBank/DDBJ whole genome shotgun (WGS) entry which is preliminary data.</text>
</comment>
<keyword evidence="5" id="KW-0233">DNA recombination</keyword>
<dbReference type="PANTHER" id="PTHR30349:SF91">
    <property type="entry name" value="INTA PROTEIN"/>
    <property type="match status" value="1"/>
</dbReference>
<comment type="similarity">
    <text evidence="2">Belongs to the 'phage' integrase family.</text>
</comment>
<dbReference type="RefSeq" id="WP_249377132.1">
    <property type="nucleotide sequence ID" value="NZ_SNUZ01000013.1"/>
</dbReference>
<evidence type="ECO:0000313" key="8">
    <source>
        <dbReference type="Proteomes" id="UP001056693"/>
    </source>
</evidence>